<evidence type="ECO:0000256" key="1">
    <source>
        <dbReference type="SAM" id="Phobius"/>
    </source>
</evidence>
<keyword evidence="1" id="KW-1133">Transmembrane helix</keyword>
<evidence type="ECO:0000313" key="4">
    <source>
        <dbReference type="Proteomes" id="UP001107558"/>
    </source>
</evidence>
<feature type="signal peptide" evidence="2">
    <location>
        <begin position="1"/>
        <end position="19"/>
    </location>
</feature>
<dbReference type="EMBL" id="JADBJN010000001">
    <property type="protein sequence ID" value="KAG5682894.1"/>
    <property type="molecule type" value="Genomic_DNA"/>
</dbReference>
<organism evidence="3 4">
    <name type="scientific">Polypedilum vanderplanki</name>
    <name type="common">Sleeping chironomid midge</name>
    <dbReference type="NCBI Taxonomy" id="319348"/>
    <lineage>
        <taxon>Eukaryota</taxon>
        <taxon>Metazoa</taxon>
        <taxon>Ecdysozoa</taxon>
        <taxon>Arthropoda</taxon>
        <taxon>Hexapoda</taxon>
        <taxon>Insecta</taxon>
        <taxon>Pterygota</taxon>
        <taxon>Neoptera</taxon>
        <taxon>Endopterygota</taxon>
        <taxon>Diptera</taxon>
        <taxon>Nematocera</taxon>
        <taxon>Chironomoidea</taxon>
        <taxon>Chironomidae</taxon>
        <taxon>Chironominae</taxon>
        <taxon>Polypedilum</taxon>
        <taxon>Polypedilum</taxon>
    </lineage>
</organism>
<sequence length="283" mass="32546">MKANLILLFYATILFGAYGEQLTVLKFDEFGNSASYKELTQLYLVKTKLALTQDVLEMDIQENFTVYKIINIPDENGDKIDIDSELAVDLKNQSKFSISTLINALPYDDKMDFVLNPITIKLTECERNIFMKGKAYKCDKINDSRPFWIKLSPHKFFFYKMMITVICNNLTTTVYYKQSVIELIPNCTIKANNRLSYTVPKSATNLMYPELVPIDITSTEEGQLDIEQTTEKIPVQKSVAEGNFKMLTTIQLIEICTSFLLVCFFIVKIIKCTRKSKNNVRCE</sequence>
<dbReference type="AlphaFoldDB" id="A0A9J6CMQ2"/>
<reference evidence="3" key="1">
    <citation type="submission" date="2021-03" db="EMBL/GenBank/DDBJ databases">
        <title>Chromosome level genome of the anhydrobiotic midge Polypedilum vanderplanki.</title>
        <authorList>
            <person name="Yoshida Y."/>
            <person name="Kikawada T."/>
            <person name="Gusev O."/>
        </authorList>
    </citation>
    <scope>NUCLEOTIDE SEQUENCE</scope>
    <source>
        <strain evidence="3">NIAS01</strain>
        <tissue evidence="3">Whole body or cell culture</tissue>
    </source>
</reference>
<feature type="chain" id="PRO_5039931835" description="Phosphatidylinositol-glycan biosynthesis class X protein" evidence="2">
    <location>
        <begin position="20"/>
        <end position="283"/>
    </location>
</feature>
<evidence type="ECO:0008006" key="5">
    <source>
        <dbReference type="Google" id="ProtNLM"/>
    </source>
</evidence>
<keyword evidence="1" id="KW-0812">Transmembrane</keyword>
<protein>
    <recommendedName>
        <fullName evidence="5">Phosphatidylinositol-glycan biosynthesis class X protein</fullName>
    </recommendedName>
</protein>
<name>A0A9J6CMQ2_POLVA</name>
<keyword evidence="1" id="KW-0472">Membrane</keyword>
<feature type="transmembrane region" description="Helical" evidence="1">
    <location>
        <begin position="246"/>
        <end position="267"/>
    </location>
</feature>
<evidence type="ECO:0000256" key="2">
    <source>
        <dbReference type="SAM" id="SignalP"/>
    </source>
</evidence>
<gene>
    <name evidence="3" type="ORF">PVAND_012212</name>
</gene>
<accession>A0A9J6CMQ2</accession>
<keyword evidence="2" id="KW-0732">Signal</keyword>
<proteinExistence type="predicted"/>
<keyword evidence="4" id="KW-1185">Reference proteome</keyword>
<dbReference type="Proteomes" id="UP001107558">
    <property type="component" value="Chromosome 1"/>
</dbReference>
<evidence type="ECO:0000313" key="3">
    <source>
        <dbReference type="EMBL" id="KAG5682894.1"/>
    </source>
</evidence>
<comment type="caution">
    <text evidence="3">The sequence shown here is derived from an EMBL/GenBank/DDBJ whole genome shotgun (WGS) entry which is preliminary data.</text>
</comment>